<dbReference type="AlphaFoldDB" id="A0A3B6RA74"/>
<dbReference type="Proteomes" id="UP000019116">
    <property type="component" value="Chromosome 7A"/>
</dbReference>
<keyword evidence="1" id="KW-1133">Transmembrane helix</keyword>
<dbReference type="InterPro" id="IPR025315">
    <property type="entry name" value="DUF4220"/>
</dbReference>
<feature type="transmembrane region" description="Helical" evidence="1">
    <location>
        <begin position="312"/>
        <end position="334"/>
    </location>
</feature>
<keyword evidence="1" id="KW-0812">Transmembrane</keyword>
<feature type="transmembrane region" description="Helical" evidence="1">
    <location>
        <begin position="92"/>
        <end position="115"/>
    </location>
</feature>
<accession>A0A3B6RA74</accession>
<feature type="transmembrane region" description="Helical" evidence="1">
    <location>
        <begin position="127"/>
        <end position="145"/>
    </location>
</feature>
<dbReference type="EnsemblPlants" id="TraesCS7A02G010700.1">
    <property type="protein sequence ID" value="TraesCS7A02G010700.1"/>
    <property type="gene ID" value="TraesCS7A02G010700"/>
</dbReference>
<evidence type="ECO:0000313" key="3">
    <source>
        <dbReference type="EnsemblPlants" id="TraesCS7A02G010700.1"/>
    </source>
</evidence>
<organism evidence="3">
    <name type="scientific">Triticum aestivum</name>
    <name type="common">Wheat</name>
    <dbReference type="NCBI Taxonomy" id="4565"/>
    <lineage>
        <taxon>Eukaryota</taxon>
        <taxon>Viridiplantae</taxon>
        <taxon>Streptophyta</taxon>
        <taxon>Embryophyta</taxon>
        <taxon>Tracheophyta</taxon>
        <taxon>Spermatophyta</taxon>
        <taxon>Magnoliopsida</taxon>
        <taxon>Liliopsida</taxon>
        <taxon>Poales</taxon>
        <taxon>Poaceae</taxon>
        <taxon>BOP clade</taxon>
        <taxon>Pooideae</taxon>
        <taxon>Triticodae</taxon>
        <taxon>Triticeae</taxon>
        <taxon>Triticinae</taxon>
        <taxon>Triticum</taxon>
    </lineage>
</organism>
<feature type="domain" description="DUF4220" evidence="2">
    <location>
        <begin position="318"/>
        <end position="422"/>
    </location>
</feature>
<sequence length="575" mass="65298">MRPLRDIGQVGGANEIDKQSLQVVQVLWSEWEIHCLILASFGLQVFLFFTAGMRRHNVSRILNSLIWLAYLSTDSVAIFVLGHLAVHANGSHHLLIFWTPFLLLHLGGQDTITAFSMQDNELWQRHLLGLITQASVAGYIITISSWQDSRLLAATVLMFLSGVFKYIGRTFCLCSSRTFLLTDATVPILDRYVRGVYYTPTLLTRGPSEDILKQVVHDMMINQDDVKLPPVDNFAQILMDTPLNDRDTIECASIIPGLLNVLKSSANRSNTYVYVGTLLVRSYERIYTKGLLNMFWIFPIRTIMSKDSEDKITAIVFLHIASLLLLFPLISALITLRLFMASEKAELYNTTDVIVSYILLVGAIILEVASLFMSILSYFASREAPTCYPLTNVVLRVANYIHPAGRHRKRWSKMLGQYNMLEHHTRQKSTGIVPIVSTWIGKPFSRIAVSKELEELVLDKLLELGTGDQECWNFASFRGQLALQRWTDMRTIINNADLPTSVLIWHIATEIYYLRENSITCPDQTKKIRAIRELSNYTMYLVFTCDVMLTTSSKLVHVNTQKESSKLFEGVLIVV</sequence>
<keyword evidence="4" id="KW-1185">Reference proteome</keyword>
<feature type="domain" description="DUF4220" evidence="2">
    <location>
        <begin position="67"/>
        <end position="193"/>
    </location>
</feature>
<protein>
    <recommendedName>
        <fullName evidence="2">DUF4220 domain-containing protein</fullName>
    </recommendedName>
</protein>
<dbReference type="Gramene" id="TraesCS7A03G0022300.1">
    <property type="protein sequence ID" value="TraesCS7A03G0022300.1.CDS"/>
    <property type="gene ID" value="TraesCS7A03G0022300"/>
</dbReference>
<dbReference type="STRING" id="4565.A0A3B6RA74"/>
<feature type="transmembrane region" description="Helical" evidence="1">
    <location>
        <begin position="65"/>
        <end position="86"/>
    </location>
</feature>
<dbReference type="OrthoDB" id="691240at2759"/>
<reference evidence="3" key="1">
    <citation type="submission" date="2018-08" db="EMBL/GenBank/DDBJ databases">
        <authorList>
            <person name="Rossello M."/>
        </authorList>
    </citation>
    <scope>NUCLEOTIDE SEQUENCE [LARGE SCALE GENOMIC DNA]</scope>
    <source>
        <strain evidence="3">cv. Chinese Spring</strain>
    </source>
</reference>
<reference evidence="3" key="2">
    <citation type="submission" date="2018-10" db="UniProtKB">
        <authorList>
            <consortium name="EnsemblPlants"/>
        </authorList>
    </citation>
    <scope>IDENTIFICATION</scope>
</reference>
<dbReference type="PANTHER" id="PTHR31325">
    <property type="entry name" value="OS01G0798800 PROTEIN-RELATED"/>
    <property type="match status" value="1"/>
</dbReference>
<name>A0A3B6RA74_WHEAT</name>
<evidence type="ECO:0000259" key="2">
    <source>
        <dbReference type="Pfam" id="PF13968"/>
    </source>
</evidence>
<feature type="transmembrane region" description="Helical" evidence="1">
    <location>
        <begin position="354"/>
        <end position="380"/>
    </location>
</feature>
<dbReference type="Pfam" id="PF13968">
    <property type="entry name" value="DUF4220"/>
    <property type="match status" value="2"/>
</dbReference>
<proteinExistence type="predicted"/>
<feature type="transmembrane region" description="Helical" evidence="1">
    <location>
        <begin position="31"/>
        <end position="53"/>
    </location>
</feature>
<evidence type="ECO:0000256" key="1">
    <source>
        <dbReference type="SAM" id="Phobius"/>
    </source>
</evidence>
<feature type="transmembrane region" description="Helical" evidence="1">
    <location>
        <begin position="151"/>
        <end position="168"/>
    </location>
</feature>
<dbReference type="Gramene" id="TraesCS7A02G010700.1">
    <property type="protein sequence ID" value="TraesCS7A02G010700.1"/>
    <property type="gene ID" value="TraesCS7A02G010700"/>
</dbReference>
<keyword evidence="1" id="KW-0472">Membrane</keyword>
<evidence type="ECO:0000313" key="4">
    <source>
        <dbReference type="Proteomes" id="UP000019116"/>
    </source>
</evidence>